<proteinExistence type="evidence at transcript level"/>
<dbReference type="EMBL" id="BT123820">
    <property type="protein sequence ID" value="ADE77117.1"/>
    <property type="molecule type" value="mRNA"/>
</dbReference>
<reference evidence="1" key="1">
    <citation type="submission" date="2010-04" db="EMBL/GenBank/DDBJ databases">
        <authorList>
            <person name="Reid K.E."/>
            <person name="Liao N."/>
            <person name="Chan S."/>
            <person name="Docking R."/>
            <person name="Taylor G."/>
            <person name="Moore R."/>
            <person name="Mayo M."/>
            <person name="Munro S."/>
            <person name="King J."/>
            <person name="Yanchuk A."/>
            <person name="Holt R."/>
            <person name="Jones S."/>
            <person name="Marra M."/>
            <person name="Ritland C.E."/>
            <person name="Ritland K."/>
            <person name="Bohlmann J."/>
        </authorList>
    </citation>
    <scope>NUCLEOTIDE SEQUENCE</scope>
    <source>
        <tissue evidence="1">Bud</tissue>
    </source>
</reference>
<organism evidence="1">
    <name type="scientific">Picea sitchensis</name>
    <name type="common">Sitka spruce</name>
    <name type="synonym">Pinus sitchensis</name>
    <dbReference type="NCBI Taxonomy" id="3332"/>
    <lineage>
        <taxon>Eukaryota</taxon>
        <taxon>Viridiplantae</taxon>
        <taxon>Streptophyta</taxon>
        <taxon>Embryophyta</taxon>
        <taxon>Tracheophyta</taxon>
        <taxon>Spermatophyta</taxon>
        <taxon>Pinopsida</taxon>
        <taxon>Pinidae</taxon>
        <taxon>Conifers I</taxon>
        <taxon>Pinales</taxon>
        <taxon>Pinaceae</taxon>
        <taxon>Picea</taxon>
    </lineage>
</organism>
<evidence type="ECO:0000313" key="1">
    <source>
        <dbReference type="EMBL" id="ADE77117.1"/>
    </source>
</evidence>
<name>D5AC48_PICSI</name>
<accession>D5AC48</accession>
<dbReference type="AlphaFoldDB" id="D5AC48"/>
<sequence length="75" mass="8891">MFTPQMVTDQILKQRIRIGLLKVALFWRMSTIFFTPSRVQVKMMEHGDMNQVRVNLFVPMLLVSHVIHSCKRMDN</sequence>
<protein>
    <submittedName>
        <fullName evidence="1">Uncharacterized protein</fullName>
    </submittedName>
</protein>